<dbReference type="EMBL" id="LCDE01000026">
    <property type="protein sequence ID" value="KKS45389.1"/>
    <property type="molecule type" value="Genomic_DNA"/>
</dbReference>
<dbReference type="Proteomes" id="UP000034951">
    <property type="component" value="Unassembled WGS sequence"/>
</dbReference>
<gene>
    <name evidence="1" type="ORF">UV10_C0026G0007</name>
</gene>
<evidence type="ECO:0000313" key="1">
    <source>
        <dbReference type="EMBL" id="KKS45389.1"/>
    </source>
</evidence>
<dbReference type="AlphaFoldDB" id="A0A0G0Z9R5"/>
<reference evidence="1 2" key="1">
    <citation type="journal article" date="2015" name="Nature">
        <title>rRNA introns, odd ribosomes, and small enigmatic genomes across a large radiation of phyla.</title>
        <authorList>
            <person name="Brown C.T."/>
            <person name="Hug L.A."/>
            <person name="Thomas B.C."/>
            <person name="Sharon I."/>
            <person name="Castelle C.J."/>
            <person name="Singh A."/>
            <person name="Wilkins M.J."/>
            <person name="Williams K.H."/>
            <person name="Banfield J.F."/>
        </authorList>
    </citation>
    <scope>NUCLEOTIDE SEQUENCE [LARGE SCALE GENOMIC DNA]</scope>
</reference>
<accession>A0A0G0Z9R5</accession>
<sequence>MKNHNHDLIQQLSENADSIWRYEEYIKNAEGCQYCTGLWAKLKEMDMEAEKMLLEEIKRHVTENRFD</sequence>
<organism evidence="1 2">
    <name type="scientific">Candidatus Azambacteria bacterium GW2011_GWA1_42_19</name>
    <dbReference type="NCBI Taxonomy" id="1618609"/>
    <lineage>
        <taxon>Bacteria</taxon>
        <taxon>Candidatus Azamiibacteriota</taxon>
    </lineage>
</organism>
<name>A0A0G0Z9R5_9BACT</name>
<proteinExistence type="predicted"/>
<evidence type="ECO:0000313" key="2">
    <source>
        <dbReference type="Proteomes" id="UP000034951"/>
    </source>
</evidence>
<comment type="caution">
    <text evidence="1">The sequence shown here is derived from an EMBL/GenBank/DDBJ whole genome shotgun (WGS) entry which is preliminary data.</text>
</comment>
<protein>
    <submittedName>
        <fullName evidence="1">Uncharacterized protein</fullName>
    </submittedName>
</protein>